<keyword evidence="3" id="KW-1185">Reference proteome</keyword>
<dbReference type="EMBL" id="FOKV01000003">
    <property type="protein sequence ID" value="SFC25257.1"/>
    <property type="molecule type" value="Genomic_DNA"/>
</dbReference>
<evidence type="ECO:0000313" key="3">
    <source>
        <dbReference type="Proteomes" id="UP000199438"/>
    </source>
</evidence>
<feature type="signal peptide" evidence="1">
    <location>
        <begin position="1"/>
        <end position="23"/>
    </location>
</feature>
<accession>A0A1I1HME7</accession>
<protein>
    <submittedName>
        <fullName evidence="2">Glutaminyl-peptide cyclotransferase</fullName>
    </submittedName>
</protein>
<dbReference type="PANTHER" id="PTHR31270">
    <property type="entry name" value="GLUTAMINYL-PEPTIDE CYCLOTRANSFERASE"/>
    <property type="match status" value="1"/>
</dbReference>
<evidence type="ECO:0000256" key="1">
    <source>
        <dbReference type="SAM" id="SignalP"/>
    </source>
</evidence>
<dbReference type="InterPro" id="IPR011044">
    <property type="entry name" value="Quino_amine_DH_bsu"/>
</dbReference>
<feature type="chain" id="PRO_5011744185" evidence="1">
    <location>
        <begin position="24"/>
        <end position="355"/>
    </location>
</feature>
<dbReference type="STRING" id="1334022.SAMN04487907_103110"/>
<dbReference type="GO" id="GO:0016603">
    <property type="term" value="F:glutaminyl-peptide cyclotransferase activity"/>
    <property type="evidence" value="ECO:0007669"/>
    <property type="project" value="InterPro"/>
</dbReference>
<dbReference type="Pfam" id="PF05096">
    <property type="entry name" value="Glu_cyclase_2"/>
    <property type="match status" value="1"/>
</dbReference>
<dbReference type="InterPro" id="IPR015943">
    <property type="entry name" value="WD40/YVTN_repeat-like_dom_sf"/>
</dbReference>
<dbReference type="Gene3D" id="2.130.10.10">
    <property type="entry name" value="YVTN repeat-like/Quinoprotein amine dehydrogenase"/>
    <property type="match status" value="1"/>
</dbReference>
<keyword evidence="2" id="KW-0808">Transferase</keyword>
<organism evidence="2 3">
    <name type="scientific">Zunongwangia mangrovi</name>
    <dbReference type="NCBI Taxonomy" id="1334022"/>
    <lineage>
        <taxon>Bacteria</taxon>
        <taxon>Pseudomonadati</taxon>
        <taxon>Bacteroidota</taxon>
        <taxon>Flavobacteriia</taxon>
        <taxon>Flavobacteriales</taxon>
        <taxon>Flavobacteriaceae</taxon>
        <taxon>Zunongwangia</taxon>
    </lineage>
</organism>
<name>A0A1I1HME7_9FLAO</name>
<dbReference type="SUPFAM" id="SSF50969">
    <property type="entry name" value="YVTN repeat-like/Quinoprotein amine dehydrogenase"/>
    <property type="match status" value="1"/>
</dbReference>
<keyword evidence="1" id="KW-0732">Signal</keyword>
<dbReference type="InterPro" id="IPR007788">
    <property type="entry name" value="QCT"/>
</dbReference>
<gene>
    <name evidence="2" type="ORF">SAMN04487907_103110</name>
</gene>
<sequence length="355" mass="40539">MMKLKSLLILTLAFLYFSCGSNSGSKKSHFSIKTDENKKEFQLGESISGQIENKKEFSIDSVIVYLNTEKVTAKSPNWSFDIPLKNQLLGNQTLKAEVYYEGQKDTTNKSIKIFNDTPPKAYTYEIVNTYPHDPEAYTQGLEFLNDTLYESTGEYGESDLRKVDLETGEVLQIIDLDNSVFGEGMTIFNDQIILLTWQAKEGYIYDRETFEKKGTFSYNQSEEGWGLCNDGEHIYKSDGTEKIWLLNPETFAEENYIQIATHKSINSKMNELEWVDGLIYANTYQKDGVAIINPKNGAIVGLIDFRGLRNKLGNENELSEVNHVLNGIAYNPHTKQLFVTGKHWDKLFEVKIVEK</sequence>
<dbReference type="PANTHER" id="PTHR31270:SF1">
    <property type="entry name" value="GLUTAMINYL-PEPTIDE CYCLOTRANSFERASE"/>
    <property type="match status" value="1"/>
</dbReference>
<evidence type="ECO:0000313" key="2">
    <source>
        <dbReference type="EMBL" id="SFC25257.1"/>
    </source>
</evidence>
<proteinExistence type="predicted"/>
<dbReference type="Proteomes" id="UP000199438">
    <property type="component" value="Unassembled WGS sequence"/>
</dbReference>
<dbReference type="RefSeq" id="WP_092541768.1">
    <property type="nucleotide sequence ID" value="NZ_FOKV01000003.1"/>
</dbReference>
<dbReference type="OrthoDB" id="9783700at2"/>
<reference evidence="3" key="1">
    <citation type="submission" date="2016-10" db="EMBL/GenBank/DDBJ databases">
        <authorList>
            <person name="Varghese N."/>
            <person name="Submissions S."/>
        </authorList>
    </citation>
    <scope>NUCLEOTIDE SEQUENCE [LARGE SCALE GENOMIC DNA]</scope>
    <source>
        <strain evidence="3">DSM 24499</strain>
    </source>
</reference>
<dbReference type="AlphaFoldDB" id="A0A1I1HME7"/>